<gene>
    <name evidence="1" type="ORF">RHP80_07540</name>
</gene>
<dbReference type="EMBL" id="CP134206">
    <property type="protein sequence ID" value="WND06970.1"/>
    <property type="molecule type" value="Genomic_DNA"/>
</dbReference>
<dbReference type="RefSeq" id="WP_055414752.1">
    <property type="nucleotide sequence ID" value="NZ_BKFD01000009.1"/>
</dbReference>
<reference evidence="1" key="1">
    <citation type="submission" date="2023-09" db="EMBL/GenBank/DDBJ databases">
        <title>Acinetobacter soli.</title>
        <authorList>
            <person name="Kim B."/>
            <person name="Kim D."/>
            <person name="Park D."/>
        </authorList>
    </citation>
    <scope>NUCLEOTIDE SEQUENCE</scope>
    <source>
        <strain evidence="1">2023.05</strain>
    </source>
</reference>
<protein>
    <recommendedName>
        <fullName evidence="3">DDE-1 domain-containing protein</fullName>
    </recommendedName>
</protein>
<dbReference type="InterPro" id="IPR019658">
    <property type="entry name" value="DUF2515"/>
</dbReference>
<accession>A0AB38YZS3</accession>
<sequence>MGTLNWEGNTNTQENSCKTLQCDCLTFWEIHQQVAIKRVSNLKDKNKNLYKLEPGYEARARRIASVYAKIYLEQEIHGNKHLIGRYYWMGLGAFASKTVAAIFKHGLTTWGYKWFPIGLVRDPIHSFAKGNLWLFMDIAPWHYAWSMSPATFQSCKKLRNVSQFTHIQSQVHNIPWSSCLPIIEQLKCTKEIIDAFGYLPKIEAIFKRKGQTRKQNFDDSKDILFKHLMAIAVQEQFNILQKLVWSDWKVEKQAIFQRVTRLPDSTLVLSSDYCAEAVKPVRVSQTILPSTYNMQSMKRAYQGRHNGVIDELPESVYSEPLPHTKVENYDSRMEWIEKAAEKYHDLMLDDKGRSFLEKELGIIAGWGNSQADFRVGKDSNDGKI</sequence>
<organism evidence="1 2">
    <name type="scientific">Acinetobacter soli</name>
    <dbReference type="NCBI Taxonomy" id="487316"/>
    <lineage>
        <taxon>Bacteria</taxon>
        <taxon>Pseudomonadati</taxon>
        <taxon>Pseudomonadota</taxon>
        <taxon>Gammaproteobacteria</taxon>
        <taxon>Moraxellales</taxon>
        <taxon>Moraxellaceae</taxon>
        <taxon>Acinetobacter</taxon>
    </lineage>
</organism>
<dbReference type="AlphaFoldDB" id="A0AB38YZS3"/>
<dbReference type="Proteomes" id="UP001256400">
    <property type="component" value="Chromosome"/>
</dbReference>
<name>A0AB38YZS3_9GAMM</name>
<evidence type="ECO:0000313" key="2">
    <source>
        <dbReference type="Proteomes" id="UP001256400"/>
    </source>
</evidence>
<dbReference type="Pfam" id="PF10720">
    <property type="entry name" value="DUF2515"/>
    <property type="match status" value="2"/>
</dbReference>
<evidence type="ECO:0008006" key="3">
    <source>
        <dbReference type="Google" id="ProtNLM"/>
    </source>
</evidence>
<evidence type="ECO:0000313" key="1">
    <source>
        <dbReference type="EMBL" id="WND06970.1"/>
    </source>
</evidence>
<proteinExistence type="predicted"/>